<proteinExistence type="predicted"/>
<reference evidence="1 2" key="1">
    <citation type="submission" date="2020-04" db="EMBL/GenBank/DDBJ databases">
        <title>Genome sequence of Streptomyces galbus strain I339.</title>
        <authorList>
            <person name="Silva E.A.N."/>
            <person name="Merces M."/>
            <person name="Castelo Branco A.P.O.T."/>
            <person name="Vasconcelos P.C."/>
            <person name="Costa N.P."/>
            <person name="Marinho G.C.S."/>
            <person name="Oliveira C.J.B."/>
            <person name="Araujo D."/>
            <person name="Rodrigues Junior V.S."/>
            <person name="Almeida R."/>
            <person name="Silva Filho U.R."/>
            <person name="Andrade A.S.A."/>
            <person name="Cibulski S.P."/>
        </authorList>
    </citation>
    <scope>NUCLEOTIDE SEQUENCE [LARGE SCALE GENOMIC DNA]</scope>
    <source>
        <strain evidence="1 2">I339</strain>
    </source>
</reference>
<comment type="caution">
    <text evidence="1">The sequence shown here is derived from an EMBL/GenBank/DDBJ whole genome shotgun (WGS) entry which is preliminary data.</text>
</comment>
<organism evidence="1 2">
    <name type="scientific">Streptomyces galbus</name>
    <dbReference type="NCBI Taxonomy" id="33898"/>
    <lineage>
        <taxon>Bacteria</taxon>
        <taxon>Bacillati</taxon>
        <taxon>Actinomycetota</taxon>
        <taxon>Actinomycetes</taxon>
        <taxon>Kitasatosporales</taxon>
        <taxon>Streptomycetaceae</taxon>
        <taxon>Streptomyces</taxon>
    </lineage>
</organism>
<dbReference type="EMBL" id="JAAXMD010000192">
    <property type="protein sequence ID" value="NKQ26648.1"/>
    <property type="molecule type" value="Genomic_DNA"/>
</dbReference>
<dbReference type="RefSeq" id="WP_168374716.1">
    <property type="nucleotide sequence ID" value="NZ_JAAXMD010000192.1"/>
</dbReference>
<keyword evidence="2" id="KW-1185">Reference proteome</keyword>
<protein>
    <submittedName>
        <fullName evidence="1">Uncharacterized protein</fullName>
    </submittedName>
</protein>
<name>A0ABX1IQX2_STRGB</name>
<dbReference type="Proteomes" id="UP000744032">
    <property type="component" value="Unassembled WGS sequence"/>
</dbReference>
<gene>
    <name evidence="1" type="ORF">HF200_20040</name>
</gene>
<evidence type="ECO:0000313" key="1">
    <source>
        <dbReference type="EMBL" id="NKQ26648.1"/>
    </source>
</evidence>
<sequence length="94" mass="9973">MGGAPDRRRVPRAGEGQNRAIRQPAAVTGGCVLVSQVWPCHCWVYWSSYGCSSYRPYPGSCGYGCCPGQAAGCGDPWGSCPSCPSGYGWYGWDG</sequence>
<accession>A0ABX1IQX2</accession>
<evidence type="ECO:0000313" key="2">
    <source>
        <dbReference type="Proteomes" id="UP000744032"/>
    </source>
</evidence>